<reference evidence="1" key="2">
    <citation type="submission" date="2020-05" db="UniProtKB">
        <authorList>
            <consortium name="EnsemblMetazoa"/>
        </authorList>
    </citation>
    <scope>IDENTIFICATION</scope>
    <source>
        <strain evidence="1">IAEA</strain>
    </source>
</reference>
<dbReference type="VEuPathDB" id="VectorBase:GPPI011992"/>
<name>A0A1B0AXH2_9MUSC</name>
<proteinExistence type="predicted"/>
<protein>
    <submittedName>
        <fullName evidence="1">Uncharacterized protein</fullName>
    </submittedName>
</protein>
<dbReference type="EMBL" id="JXJN01005262">
    <property type="status" value="NOT_ANNOTATED_CDS"/>
    <property type="molecule type" value="Genomic_DNA"/>
</dbReference>
<evidence type="ECO:0000313" key="2">
    <source>
        <dbReference type="Proteomes" id="UP000092460"/>
    </source>
</evidence>
<accession>A0A1B0AXH2</accession>
<evidence type="ECO:0000313" key="1">
    <source>
        <dbReference type="EnsemblMetazoa" id="GPPI011992-PA"/>
    </source>
</evidence>
<dbReference type="EnsemblMetazoa" id="GPPI011992-RA">
    <property type="protein sequence ID" value="GPPI011992-PA"/>
    <property type="gene ID" value="GPPI011992"/>
</dbReference>
<organism evidence="1 2">
    <name type="scientific">Glossina palpalis gambiensis</name>
    <dbReference type="NCBI Taxonomy" id="67801"/>
    <lineage>
        <taxon>Eukaryota</taxon>
        <taxon>Metazoa</taxon>
        <taxon>Ecdysozoa</taxon>
        <taxon>Arthropoda</taxon>
        <taxon>Hexapoda</taxon>
        <taxon>Insecta</taxon>
        <taxon>Pterygota</taxon>
        <taxon>Neoptera</taxon>
        <taxon>Endopterygota</taxon>
        <taxon>Diptera</taxon>
        <taxon>Brachycera</taxon>
        <taxon>Muscomorpha</taxon>
        <taxon>Hippoboscoidea</taxon>
        <taxon>Glossinidae</taxon>
        <taxon>Glossina</taxon>
    </lineage>
</organism>
<dbReference type="Proteomes" id="UP000092460">
    <property type="component" value="Unassembled WGS sequence"/>
</dbReference>
<keyword evidence="2" id="KW-1185">Reference proteome</keyword>
<sequence length="148" mass="16458">MKVQFVFCAKLLPFLEKSPGNVTSAYCKLPKSSTKVTGENWRSQRHCNFEKRLQVMHNTISKLTTAYQVPLVYLLYLLTLLNLHANCEPTKVPFTKSSILPEASRTAAPPANITNMAYEIMDKSKAQKVPFGIASPGSFRSPQILAPA</sequence>
<dbReference type="AlphaFoldDB" id="A0A1B0AXH2"/>
<reference evidence="2" key="1">
    <citation type="submission" date="2015-01" db="EMBL/GenBank/DDBJ databases">
        <authorList>
            <person name="Aksoy S."/>
            <person name="Warren W."/>
            <person name="Wilson R.K."/>
        </authorList>
    </citation>
    <scope>NUCLEOTIDE SEQUENCE [LARGE SCALE GENOMIC DNA]</scope>
    <source>
        <strain evidence="2">IAEA</strain>
    </source>
</reference>